<comment type="caution">
    <text evidence="2">The sequence shown here is derived from an EMBL/GenBank/DDBJ whole genome shotgun (WGS) entry which is preliminary data.</text>
</comment>
<keyword evidence="3" id="KW-1185">Reference proteome</keyword>
<feature type="region of interest" description="Disordered" evidence="1">
    <location>
        <begin position="110"/>
        <end position="138"/>
    </location>
</feature>
<organism evidence="2 3">
    <name type="scientific">Monascus purpureus</name>
    <name type="common">Red mold</name>
    <name type="synonym">Monascus anka</name>
    <dbReference type="NCBI Taxonomy" id="5098"/>
    <lineage>
        <taxon>Eukaryota</taxon>
        <taxon>Fungi</taxon>
        <taxon>Dikarya</taxon>
        <taxon>Ascomycota</taxon>
        <taxon>Pezizomycotina</taxon>
        <taxon>Eurotiomycetes</taxon>
        <taxon>Eurotiomycetidae</taxon>
        <taxon>Eurotiales</taxon>
        <taxon>Aspergillaceae</taxon>
        <taxon>Monascus</taxon>
    </lineage>
</organism>
<name>A0A507R720_MONPU</name>
<accession>A0A507R720</accession>
<evidence type="ECO:0000313" key="3">
    <source>
        <dbReference type="Proteomes" id="UP000319663"/>
    </source>
</evidence>
<evidence type="ECO:0000313" key="2">
    <source>
        <dbReference type="EMBL" id="TQB77611.1"/>
    </source>
</evidence>
<protein>
    <submittedName>
        <fullName evidence="2">Uncharacterized protein</fullName>
    </submittedName>
</protein>
<feature type="region of interest" description="Disordered" evidence="1">
    <location>
        <begin position="1"/>
        <end position="35"/>
    </location>
</feature>
<feature type="region of interest" description="Disordered" evidence="1">
    <location>
        <begin position="50"/>
        <end position="86"/>
    </location>
</feature>
<reference evidence="2 3" key="1">
    <citation type="submission" date="2019-06" db="EMBL/GenBank/DDBJ databases">
        <title>Wine fermentation using esterase from Monascus purpureus.</title>
        <authorList>
            <person name="Geng C."/>
            <person name="Zhang Y."/>
        </authorList>
    </citation>
    <scope>NUCLEOTIDE SEQUENCE [LARGE SCALE GENOMIC DNA]</scope>
    <source>
        <strain evidence="2">HQ1</strain>
    </source>
</reference>
<dbReference type="EMBL" id="VIFY01000001">
    <property type="protein sequence ID" value="TQB77611.1"/>
    <property type="molecule type" value="Genomic_DNA"/>
</dbReference>
<feature type="compositionally biased region" description="Basic and acidic residues" evidence="1">
    <location>
        <begin position="110"/>
        <end position="131"/>
    </location>
</feature>
<dbReference type="Proteomes" id="UP000319663">
    <property type="component" value="Unassembled WGS sequence"/>
</dbReference>
<proteinExistence type="predicted"/>
<evidence type="ECO:0000256" key="1">
    <source>
        <dbReference type="SAM" id="MobiDB-lite"/>
    </source>
</evidence>
<feature type="compositionally biased region" description="Basic and acidic residues" evidence="1">
    <location>
        <begin position="50"/>
        <end position="61"/>
    </location>
</feature>
<dbReference type="AlphaFoldDB" id="A0A507R720"/>
<sequence length="138" mass="15918">MTDEETISSPSRNAIGGREGLELSNASQEARGCAYPLLTVEEIRERLEEMREKRRKEHEEQGEQGELGELGELGAPREDSDRRHKEWRETFDKTARELRSFRLSLRHGVLESRRAANVKRNDAPLPHDENKTPMPARN</sequence>
<gene>
    <name evidence="2" type="ORF">MPDQ_000152</name>
</gene>
<feature type="compositionally biased region" description="Basic and acidic residues" evidence="1">
    <location>
        <begin position="75"/>
        <end position="86"/>
    </location>
</feature>